<keyword evidence="2" id="KW-1185">Reference proteome</keyword>
<dbReference type="Pfam" id="PF13671">
    <property type="entry name" value="AAA_33"/>
    <property type="match status" value="1"/>
</dbReference>
<name>A0A561UE48_9ACTN</name>
<comment type="caution">
    <text evidence="1">The sequence shown here is derived from an EMBL/GenBank/DDBJ whole genome shotgun (WGS) entry which is preliminary data.</text>
</comment>
<keyword evidence="1" id="KW-0808">Transferase</keyword>
<dbReference type="RefSeq" id="WP_145904172.1">
    <property type="nucleotide sequence ID" value="NZ_BAAAMZ010000025.1"/>
</dbReference>
<dbReference type="OrthoDB" id="9799092at2"/>
<dbReference type="InterPro" id="IPR027417">
    <property type="entry name" value="P-loop_NTPase"/>
</dbReference>
<dbReference type="Proteomes" id="UP000317940">
    <property type="component" value="Unassembled WGS sequence"/>
</dbReference>
<dbReference type="SUPFAM" id="SSF52540">
    <property type="entry name" value="P-loop containing nucleoside triphosphate hydrolases"/>
    <property type="match status" value="1"/>
</dbReference>
<evidence type="ECO:0000313" key="2">
    <source>
        <dbReference type="Proteomes" id="UP000317940"/>
    </source>
</evidence>
<accession>A0A561UE48</accession>
<dbReference type="GO" id="GO:0016301">
    <property type="term" value="F:kinase activity"/>
    <property type="evidence" value="ECO:0007669"/>
    <property type="project" value="UniProtKB-KW"/>
</dbReference>
<dbReference type="Gene3D" id="3.40.50.300">
    <property type="entry name" value="P-loop containing nucleotide triphosphate hydrolases"/>
    <property type="match status" value="1"/>
</dbReference>
<dbReference type="AlphaFoldDB" id="A0A561UE48"/>
<proteinExistence type="predicted"/>
<organism evidence="1 2">
    <name type="scientific">Kitasatospora viridis</name>
    <dbReference type="NCBI Taxonomy" id="281105"/>
    <lineage>
        <taxon>Bacteria</taxon>
        <taxon>Bacillati</taxon>
        <taxon>Actinomycetota</taxon>
        <taxon>Actinomycetes</taxon>
        <taxon>Kitasatosporales</taxon>
        <taxon>Streptomycetaceae</taxon>
        <taxon>Kitasatospora</taxon>
    </lineage>
</organism>
<sequence length="178" mass="19963">MIIWLNGTFGVGKTTASKQLTTLLPGARIFDSETVGHMLRHVLDAAVPVRDFQDWRPWRHLVVETATQLLDYLGGPLVIPQSVLVEEYWDELEAGLTRTGVPVHHFALHAERDTLVHRIEHDTVETAARRWRLDHLDDYQRALPWLSDRARVVDTGGRTPAEVAARIHAVVTGPTATG</sequence>
<keyword evidence="1" id="KW-0418">Kinase</keyword>
<dbReference type="EMBL" id="VIWT01000001">
    <property type="protein sequence ID" value="TWF97634.1"/>
    <property type="molecule type" value="Genomic_DNA"/>
</dbReference>
<reference evidence="1 2" key="1">
    <citation type="submission" date="2019-06" db="EMBL/GenBank/DDBJ databases">
        <title>Sequencing the genomes of 1000 actinobacteria strains.</title>
        <authorList>
            <person name="Klenk H.-P."/>
        </authorList>
    </citation>
    <scope>NUCLEOTIDE SEQUENCE [LARGE SCALE GENOMIC DNA]</scope>
    <source>
        <strain evidence="1 2">DSM 44826</strain>
    </source>
</reference>
<gene>
    <name evidence="1" type="ORF">FHX73_111420</name>
</gene>
<protein>
    <submittedName>
        <fullName evidence="1">Shikimate kinase</fullName>
    </submittedName>
</protein>
<evidence type="ECO:0000313" key="1">
    <source>
        <dbReference type="EMBL" id="TWF97634.1"/>
    </source>
</evidence>